<dbReference type="GO" id="GO:0005829">
    <property type="term" value="C:cytosol"/>
    <property type="evidence" value="ECO:0007669"/>
    <property type="project" value="TreeGrafter"/>
</dbReference>
<evidence type="ECO:0000256" key="1">
    <source>
        <dbReference type="ARBA" id="ARBA00000012"/>
    </source>
</evidence>
<dbReference type="Pfam" id="PF00809">
    <property type="entry name" value="Pterin_bind"/>
    <property type="match status" value="1"/>
</dbReference>
<evidence type="ECO:0000313" key="11">
    <source>
        <dbReference type="EMBL" id="PTL55797.1"/>
    </source>
</evidence>
<keyword evidence="6" id="KW-0808">Transferase</keyword>
<name>A0A2T4UE63_9ACTN</name>
<dbReference type="InterPro" id="IPR000489">
    <property type="entry name" value="Pterin-binding_dom"/>
</dbReference>
<dbReference type="Proteomes" id="UP000240739">
    <property type="component" value="Unassembled WGS sequence"/>
</dbReference>
<dbReference type="InterPro" id="IPR006390">
    <property type="entry name" value="DHP_synth_dom"/>
</dbReference>
<evidence type="ECO:0000259" key="10">
    <source>
        <dbReference type="PROSITE" id="PS50972"/>
    </source>
</evidence>
<dbReference type="GO" id="GO:0046872">
    <property type="term" value="F:metal ion binding"/>
    <property type="evidence" value="ECO:0007669"/>
    <property type="project" value="UniProtKB-KW"/>
</dbReference>
<comment type="similarity">
    <text evidence="4">Belongs to the DHPS family.</text>
</comment>
<gene>
    <name evidence="11" type="primary">folP</name>
    <name evidence="11" type="ORF">C7Y72_17715</name>
</gene>
<dbReference type="InterPro" id="IPR045031">
    <property type="entry name" value="DHP_synth-like"/>
</dbReference>
<evidence type="ECO:0000256" key="6">
    <source>
        <dbReference type="ARBA" id="ARBA00022679"/>
    </source>
</evidence>
<keyword evidence="8" id="KW-0460">Magnesium</keyword>
<sequence length="286" mass="30154">MLMGIVNANPDSFSDTRRLTTLDAQVEHALALVEAGADLIDVGGESGVTYTGVTAEQVEIERVVPLVERLVAEGVIVSVDTWKPAVARAVLDVGAHMLNDVSGLRSPEFADLCAQTGAALVLMHTRAAPKEVHFADYGGAVAADVRSFLADITRVARERGVADEQLVLDPGPDFAKTPAETVACLHDLDALHATGLPVLLAVSNKYFVGAITGRAPGERLAGTLAAVGWSADRGAAMLRVHDVRAARDLLDVKLVLDGHEPVPDFDADDDRLKWIRASADDIAGDG</sequence>
<evidence type="ECO:0000256" key="3">
    <source>
        <dbReference type="ARBA" id="ARBA00004763"/>
    </source>
</evidence>
<dbReference type="SUPFAM" id="SSF51717">
    <property type="entry name" value="Dihydropteroate synthetase-like"/>
    <property type="match status" value="1"/>
</dbReference>
<evidence type="ECO:0000256" key="7">
    <source>
        <dbReference type="ARBA" id="ARBA00022723"/>
    </source>
</evidence>
<organism evidence="11 12">
    <name type="scientific">Paraconexibacter algicola</name>
    <dbReference type="NCBI Taxonomy" id="2133960"/>
    <lineage>
        <taxon>Bacteria</taxon>
        <taxon>Bacillati</taxon>
        <taxon>Actinomycetota</taxon>
        <taxon>Thermoleophilia</taxon>
        <taxon>Solirubrobacterales</taxon>
        <taxon>Paraconexibacteraceae</taxon>
        <taxon>Paraconexibacter</taxon>
    </lineage>
</organism>
<dbReference type="GO" id="GO:0046654">
    <property type="term" value="P:tetrahydrofolate biosynthetic process"/>
    <property type="evidence" value="ECO:0007669"/>
    <property type="project" value="TreeGrafter"/>
</dbReference>
<reference evidence="11 12" key="1">
    <citation type="submission" date="2018-03" db="EMBL/GenBank/DDBJ databases">
        <title>Aquarubrobacter algicola gen. nov., sp. nov., a novel actinobacterium isolated from shallow eutrophic lake during the end of cyanobacterial harmful algal blooms.</title>
        <authorList>
            <person name="Chun S.J."/>
        </authorList>
    </citation>
    <scope>NUCLEOTIDE SEQUENCE [LARGE SCALE GENOMIC DNA]</scope>
    <source>
        <strain evidence="11 12">Seoho-28</strain>
    </source>
</reference>
<dbReference type="GO" id="GO:0004156">
    <property type="term" value="F:dihydropteroate synthase activity"/>
    <property type="evidence" value="ECO:0007669"/>
    <property type="project" value="UniProtKB-EC"/>
</dbReference>
<dbReference type="OrthoDB" id="9811744at2"/>
<dbReference type="EC" id="2.5.1.15" evidence="5"/>
<dbReference type="PANTHER" id="PTHR20941:SF1">
    <property type="entry name" value="FOLIC ACID SYNTHESIS PROTEIN FOL1"/>
    <property type="match status" value="1"/>
</dbReference>
<dbReference type="InterPro" id="IPR011005">
    <property type="entry name" value="Dihydropteroate_synth-like_sf"/>
</dbReference>
<comment type="catalytic activity">
    <reaction evidence="1">
        <text>(7,8-dihydropterin-6-yl)methyl diphosphate + 4-aminobenzoate = 7,8-dihydropteroate + diphosphate</text>
        <dbReference type="Rhea" id="RHEA:19949"/>
        <dbReference type="ChEBI" id="CHEBI:17836"/>
        <dbReference type="ChEBI" id="CHEBI:17839"/>
        <dbReference type="ChEBI" id="CHEBI:33019"/>
        <dbReference type="ChEBI" id="CHEBI:72950"/>
        <dbReference type="EC" id="2.5.1.15"/>
    </reaction>
</comment>
<dbReference type="GO" id="GO:0046656">
    <property type="term" value="P:folic acid biosynthetic process"/>
    <property type="evidence" value="ECO:0007669"/>
    <property type="project" value="UniProtKB-KW"/>
</dbReference>
<evidence type="ECO:0000313" key="12">
    <source>
        <dbReference type="Proteomes" id="UP000240739"/>
    </source>
</evidence>
<comment type="caution">
    <text evidence="11">The sequence shown here is derived from an EMBL/GenBank/DDBJ whole genome shotgun (WGS) entry which is preliminary data.</text>
</comment>
<evidence type="ECO:0000256" key="4">
    <source>
        <dbReference type="ARBA" id="ARBA00009503"/>
    </source>
</evidence>
<dbReference type="PROSITE" id="PS50972">
    <property type="entry name" value="PTERIN_BINDING"/>
    <property type="match status" value="1"/>
</dbReference>
<feature type="domain" description="Pterin-binding" evidence="10">
    <location>
        <begin position="1"/>
        <end position="251"/>
    </location>
</feature>
<comment type="pathway">
    <text evidence="3">Cofactor biosynthesis; tetrahydrofolate biosynthesis; 7,8-dihydrofolate from 2-amino-4-hydroxy-6-hydroxymethyl-7,8-dihydropteridine diphosphate and 4-aminobenzoate: step 1/2.</text>
</comment>
<evidence type="ECO:0000256" key="8">
    <source>
        <dbReference type="ARBA" id="ARBA00022842"/>
    </source>
</evidence>
<keyword evidence="9" id="KW-0289">Folate biosynthesis</keyword>
<keyword evidence="12" id="KW-1185">Reference proteome</keyword>
<dbReference type="NCBIfam" id="TIGR01496">
    <property type="entry name" value="DHPS"/>
    <property type="match status" value="1"/>
</dbReference>
<evidence type="ECO:0000256" key="2">
    <source>
        <dbReference type="ARBA" id="ARBA00001946"/>
    </source>
</evidence>
<dbReference type="Gene3D" id="3.20.20.20">
    <property type="entry name" value="Dihydropteroate synthase-like"/>
    <property type="match status" value="1"/>
</dbReference>
<dbReference type="AlphaFoldDB" id="A0A2T4UE63"/>
<evidence type="ECO:0000256" key="9">
    <source>
        <dbReference type="ARBA" id="ARBA00022909"/>
    </source>
</evidence>
<comment type="cofactor">
    <cofactor evidence="2">
        <name>Mg(2+)</name>
        <dbReference type="ChEBI" id="CHEBI:18420"/>
    </cofactor>
</comment>
<protein>
    <recommendedName>
        <fullName evidence="5">dihydropteroate synthase</fullName>
        <ecNumber evidence="5">2.5.1.15</ecNumber>
    </recommendedName>
</protein>
<keyword evidence="7" id="KW-0479">Metal-binding</keyword>
<accession>A0A2T4UE63</accession>
<proteinExistence type="inferred from homology"/>
<evidence type="ECO:0000256" key="5">
    <source>
        <dbReference type="ARBA" id="ARBA00012458"/>
    </source>
</evidence>
<dbReference type="EMBL" id="PYYB01000003">
    <property type="protein sequence ID" value="PTL55797.1"/>
    <property type="molecule type" value="Genomic_DNA"/>
</dbReference>
<dbReference type="PANTHER" id="PTHR20941">
    <property type="entry name" value="FOLATE SYNTHESIS PROTEINS"/>
    <property type="match status" value="1"/>
</dbReference>
<dbReference type="CDD" id="cd00739">
    <property type="entry name" value="DHPS"/>
    <property type="match status" value="1"/>
</dbReference>